<protein>
    <submittedName>
        <fullName evidence="7">Nitroreductase</fullName>
    </submittedName>
</protein>
<keyword evidence="3 5" id="KW-0288">FMN</keyword>
<evidence type="ECO:0000313" key="7">
    <source>
        <dbReference type="EMBL" id="ABV86572.1"/>
    </source>
</evidence>
<dbReference type="KEGG" id="spl:Spea_1245"/>
<keyword evidence="4 5" id="KW-0560">Oxidoreductase</keyword>
<feature type="domain" description="Nitroreductase" evidence="6">
    <location>
        <begin position="10"/>
        <end position="161"/>
    </location>
</feature>
<dbReference type="EMBL" id="CP000851">
    <property type="protein sequence ID" value="ABV86572.1"/>
    <property type="molecule type" value="Genomic_DNA"/>
</dbReference>
<name>A8H1Y5_SHEPA</name>
<dbReference type="GO" id="GO:0016491">
    <property type="term" value="F:oxidoreductase activity"/>
    <property type="evidence" value="ECO:0007669"/>
    <property type="project" value="UniProtKB-UniRule"/>
</dbReference>
<dbReference type="AlphaFoldDB" id="A8H1Y5"/>
<dbReference type="Proteomes" id="UP000002608">
    <property type="component" value="Chromosome"/>
</dbReference>
<evidence type="ECO:0000256" key="4">
    <source>
        <dbReference type="ARBA" id="ARBA00023002"/>
    </source>
</evidence>
<sequence length="242" mass="26794">MTMNHTIETILQHRSIRHFTEQQIEAEKLKLILRCANAASSSSFIQCSSIIRVTLPSVRAKLAELAGGQAYVESAAEFLVFCADFNRHQQIHPAAQLGFTEQTLIGAVDTALMGQNAMLAAESMGLGGVYIGGIRNDPKLVSELLALPRHVLPLFGMCLGYPAKIPQPKPRLPLSIVVHQESYQSLDNAELEKYDQHIQAYYASRSSNNKQTSWSDQIRATLSKESRPFMQAYLNGQGFSTK</sequence>
<dbReference type="Pfam" id="PF00881">
    <property type="entry name" value="Nitroreductase"/>
    <property type="match status" value="1"/>
</dbReference>
<evidence type="ECO:0000256" key="5">
    <source>
        <dbReference type="PIRNR" id="PIRNR005426"/>
    </source>
</evidence>
<dbReference type="InterPro" id="IPR000415">
    <property type="entry name" value="Nitroreductase-like"/>
</dbReference>
<dbReference type="SUPFAM" id="SSF55469">
    <property type="entry name" value="FMN-dependent nitroreductase-like"/>
    <property type="match status" value="1"/>
</dbReference>
<evidence type="ECO:0000259" key="6">
    <source>
        <dbReference type="Pfam" id="PF00881"/>
    </source>
</evidence>
<keyword evidence="2 5" id="KW-0285">Flavoprotein</keyword>
<keyword evidence="8" id="KW-1185">Reference proteome</keyword>
<dbReference type="STRING" id="398579.Spea_1245"/>
<dbReference type="PANTHER" id="PTHR43425:SF2">
    <property type="entry name" value="OXYGEN-INSENSITIVE NADPH NITROREDUCTASE"/>
    <property type="match status" value="1"/>
</dbReference>
<dbReference type="Gene3D" id="3.40.109.10">
    <property type="entry name" value="NADH Oxidase"/>
    <property type="match status" value="1"/>
</dbReference>
<dbReference type="InterPro" id="IPR029479">
    <property type="entry name" value="Nitroreductase"/>
</dbReference>
<dbReference type="PANTHER" id="PTHR43425">
    <property type="entry name" value="OXYGEN-INSENSITIVE NADPH NITROREDUCTASE"/>
    <property type="match status" value="1"/>
</dbReference>
<evidence type="ECO:0000313" key="8">
    <source>
        <dbReference type="Proteomes" id="UP000002608"/>
    </source>
</evidence>
<evidence type="ECO:0000256" key="2">
    <source>
        <dbReference type="ARBA" id="ARBA00022630"/>
    </source>
</evidence>
<comment type="similarity">
    <text evidence="1 5">Belongs to the flavin oxidoreductase frp family.</text>
</comment>
<dbReference type="NCBIfam" id="NF008033">
    <property type="entry name" value="PRK10765.1"/>
    <property type="match status" value="1"/>
</dbReference>
<accession>A8H1Y5</accession>
<dbReference type="InterPro" id="IPR016446">
    <property type="entry name" value="Flavin_OxRdtase_Frp"/>
</dbReference>
<organism evidence="7 8">
    <name type="scientific">Shewanella pealeana (strain ATCC 700345 / ANG-SQ1)</name>
    <dbReference type="NCBI Taxonomy" id="398579"/>
    <lineage>
        <taxon>Bacteria</taxon>
        <taxon>Pseudomonadati</taxon>
        <taxon>Pseudomonadota</taxon>
        <taxon>Gammaproteobacteria</taxon>
        <taxon>Alteromonadales</taxon>
        <taxon>Shewanellaceae</taxon>
        <taxon>Shewanella</taxon>
    </lineage>
</organism>
<dbReference type="eggNOG" id="COG0778">
    <property type="taxonomic scope" value="Bacteria"/>
</dbReference>
<evidence type="ECO:0000256" key="3">
    <source>
        <dbReference type="ARBA" id="ARBA00022643"/>
    </source>
</evidence>
<dbReference type="PIRSF" id="PIRSF005426">
    <property type="entry name" value="Frp"/>
    <property type="match status" value="1"/>
</dbReference>
<gene>
    <name evidence="7" type="ordered locus">Spea_1245</name>
</gene>
<evidence type="ECO:0000256" key="1">
    <source>
        <dbReference type="ARBA" id="ARBA00008366"/>
    </source>
</evidence>
<dbReference type="CDD" id="cd02146">
    <property type="entry name" value="NfsA-like"/>
    <property type="match status" value="1"/>
</dbReference>
<dbReference type="HOGENOM" id="CLU_070764_0_2_6"/>
<reference evidence="7 8" key="1">
    <citation type="submission" date="2007-10" db="EMBL/GenBank/DDBJ databases">
        <title>Complete sequence of Shewanella pealeana ATCC 700345.</title>
        <authorList>
            <consortium name="US DOE Joint Genome Institute"/>
            <person name="Copeland A."/>
            <person name="Lucas S."/>
            <person name="Lapidus A."/>
            <person name="Barry K."/>
            <person name="Glavina del Rio T."/>
            <person name="Dalin E."/>
            <person name="Tice H."/>
            <person name="Pitluck S."/>
            <person name="Chertkov O."/>
            <person name="Brettin T."/>
            <person name="Bruce D."/>
            <person name="Detter J.C."/>
            <person name="Han C."/>
            <person name="Schmutz J."/>
            <person name="Larimer F."/>
            <person name="Land M."/>
            <person name="Hauser L."/>
            <person name="Kyrpides N."/>
            <person name="Kim E."/>
            <person name="Zhao J.-S.Z."/>
            <person name="Manno D."/>
            <person name="Hawari J."/>
            <person name="Richardson P."/>
        </authorList>
    </citation>
    <scope>NUCLEOTIDE SEQUENCE [LARGE SCALE GENOMIC DNA]</scope>
    <source>
        <strain evidence="8">ATCC 700345 / ANG-SQ1</strain>
    </source>
</reference>
<proteinExistence type="inferred from homology"/>
<keyword evidence="5" id="KW-0521">NADP</keyword>